<dbReference type="PANTHER" id="PTHR23232:SF133">
    <property type="entry name" value="RIKEN CDNA 1700020N01 GENE"/>
    <property type="match status" value="1"/>
</dbReference>
<dbReference type="Pfam" id="PF01352">
    <property type="entry name" value="KRAB"/>
    <property type="match status" value="1"/>
</dbReference>
<feature type="compositionally biased region" description="Basic and acidic residues" evidence="1">
    <location>
        <begin position="84"/>
        <end position="94"/>
    </location>
</feature>
<dbReference type="InterPro" id="IPR001909">
    <property type="entry name" value="KRAB"/>
</dbReference>
<evidence type="ECO:0000259" key="2">
    <source>
        <dbReference type="PROSITE" id="PS50805"/>
    </source>
</evidence>
<protein>
    <recommendedName>
        <fullName evidence="2">KRAB domain-containing protein</fullName>
    </recommendedName>
</protein>
<dbReference type="CDD" id="cd07765">
    <property type="entry name" value="KRAB_A-box"/>
    <property type="match status" value="1"/>
</dbReference>
<dbReference type="InterPro" id="IPR050169">
    <property type="entry name" value="Krueppel_C2H2_ZnF"/>
</dbReference>
<evidence type="ECO:0000313" key="3">
    <source>
        <dbReference type="Ensembl" id="ENSAOWP00000028644.1"/>
    </source>
</evidence>
<dbReference type="SMART" id="SM00349">
    <property type="entry name" value="KRAB"/>
    <property type="match status" value="1"/>
</dbReference>
<evidence type="ECO:0000256" key="1">
    <source>
        <dbReference type="SAM" id="MobiDB-lite"/>
    </source>
</evidence>
<evidence type="ECO:0000313" key="4">
    <source>
        <dbReference type="Proteomes" id="UP000694424"/>
    </source>
</evidence>
<dbReference type="Ensembl" id="ENSAOWT00000032450.1">
    <property type="protein sequence ID" value="ENSAOWP00000028644.1"/>
    <property type="gene ID" value="ENSAOWG00000019296.1"/>
</dbReference>
<reference evidence="3" key="2">
    <citation type="submission" date="2025-09" db="UniProtKB">
        <authorList>
            <consortium name="Ensembl"/>
        </authorList>
    </citation>
    <scope>IDENTIFICATION</scope>
</reference>
<dbReference type="Proteomes" id="UP000694424">
    <property type="component" value="Unplaced"/>
</dbReference>
<dbReference type="Gene3D" id="6.10.140.140">
    <property type="match status" value="1"/>
</dbReference>
<sequence>MGMLGQPVTFEDVAVYFSAEEWRRLAERQKKLYRDMMMENYELITSLGKSRPSPPRQGPGGVVHRHEVVPAPRPGLSLGEAAGDGERRANGHHD</sequence>
<organism evidence="3 4">
    <name type="scientific">Apteryx owenii</name>
    <name type="common">Little spotted kiwi</name>
    <dbReference type="NCBI Taxonomy" id="8824"/>
    <lineage>
        <taxon>Eukaryota</taxon>
        <taxon>Metazoa</taxon>
        <taxon>Chordata</taxon>
        <taxon>Craniata</taxon>
        <taxon>Vertebrata</taxon>
        <taxon>Euteleostomi</taxon>
        <taxon>Archelosauria</taxon>
        <taxon>Archosauria</taxon>
        <taxon>Dinosauria</taxon>
        <taxon>Saurischia</taxon>
        <taxon>Theropoda</taxon>
        <taxon>Coelurosauria</taxon>
        <taxon>Aves</taxon>
        <taxon>Palaeognathae</taxon>
        <taxon>Apterygiformes</taxon>
        <taxon>Apterygidae</taxon>
        <taxon>Apteryx</taxon>
    </lineage>
</organism>
<dbReference type="GO" id="GO:0006355">
    <property type="term" value="P:regulation of DNA-templated transcription"/>
    <property type="evidence" value="ECO:0007669"/>
    <property type="project" value="InterPro"/>
</dbReference>
<keyword evidence="4" id="KW-1185">Reference proteome</keyword>
<proteinExistence type="predicted"/>
<reference evidence="3" key="1">
    <citation type="submission" date="2025-08" db="UniProtKB">
        <authorList>
            <consortium name="Ensembl"/>
        </authorList>
    </citation>
    <scope>IDENTIFICATION</scope>
</reference>
<name>A0A8B9QNI6_APTOW</name>
<dbReference type="PROSITE" id="PS50805">
    <property type="entry name" value="KRAB"/>
    <property type="match status" value="1"/>
</dbReference>
<feature type="region of interest" description="Disordered" evidence="1">
    <location>
        <begin position="46"/>
        <end position="94"/>
    </location>
</feature>
<dbReference type="AlphaFoldDB" id="A0A8B9QNI6"/>
<dbReference type="InterPro" id="IPR036051">
    <property type="entry name" value="KRAB_dom_sf"/>
</dbReference>
<feature type="domain" description="KRAB" evidence="2">
    <location>
        <begin position="8"/>
        <end position="94"/>
    </location>
</feature>
<dbReference type="PANTHER" id="PTHR23232">
    <property type="entry name" value="KRAB DOMAIN C2H2 ZINC FINGER"/>
    <property type="match status" value="1"/>
</dbReference>
<dbReference type="SUPFAM" id="SSF109640">
    <property type="entry name" value="KRAB domain (Kruppel-associated box)"/>
    <property type="match status" value="1"/>
</dbReference>
<accession>A0A8B9QNI6</accession>